<proteinExistence type="predicted"/>
<comment type="caution">
    <text evidence="2">The sequence shown here is derived from an EMBL/GenBank/DDBJ whole genome shotgun (WGS) entry which is preliminary data.</text>
</comment>
<name>A0A839DU83_9PSEU</name>
<dbReference type="GO" id="GO:0003676">
    <property type="term" value="F:nucleic acid binding"/>
    <property type="evidence" value="ECO:0007669"/>
    <property type="project" value="InterPro"/>
</dbReference>
<evidence type="ECO:0000313" key="2">
    <source>
        <dbReference type="EMBL" id="MBA8823836.1"/>
    </source>
</evidence>
<dbReference type="Gene3D" id="3.30.420.10">
    <property type="entry name" value="Ribonuclease H-like superfamily/Ribonuclease H"/>
    <property type="match status" value="1"/>
</dbReference>
<dbReference type="Proteomes" id="UP000569329">
    <property type="component" value="Unassembled WGS sequence"/>
</dbReference>
<protein>
    <submittedName>
        <fullName evidence="2">Transposase</fullName>
    </submittedName>
</protein>
<dbReference type="InterPro" id="IPR038717">
    <property type="entry name" value="Tc1-like_DDE_dom"/>
</dbReference>
<sequence length="131" mass="14792">MRIHRPGTRRRRRSFNETDYAALLSAAHQQLDAPIMLIWDQLNTHVSVAMREVLAARSDWLTVDTLPLHTGLNPVEAVWAHLKSSVANLAAYGVDSLAGILRNRLKRLQYRPTMSRVKEVAQFDSVDACVC</sequence>
<reference evidence="2 3" key="1">
    <citation type="submission" date="2020-07" db="EMBL/GenBank/DDBJ databases">
        <title>Sequencing the genomes of 1000 actinobacteria strains.</title>
        <authorList>
            <person name="Klenk H.-P."/>
        </authorList>
    </citation>
    <scope>NUCLEOTIDE SEQUENCE [LARGE SCALE GENOMIC DNA]</scope>
    <source>
        <strain evidence="2 3">DSM 45975</strain>
    </source>
</reference>
<evidence type="ECO:0000313" key="3">
    <source>
        <dbReference type="Proteomes" id="UP000569329"/>
    </source>
</evidence>
<evidence type="ECO:0000259" key="1">
    <source>
        <dbReference type="Pfam" id="PF13358"/>
    </source>
</evidence>
<gene>
    <name evidence="2" type="ORF">FHX42_001165</name>
</gene>
<accession>A0A839DU83</accession>
<organism evidence="2 3">
    <name type="scientific">Halosaccharopolyspora lacisalsi</name>
    <dbReference type="NCBI Taxonomy" id="1000566"/>
    <lineage>
        <taxon>Bacteria</taxon>
        <taxon>Bacillati</taxon>
        <taxon>Actinomycetota</taxon>
        <taxon>Actinomycetes</taxon>
        <taxon>Pseudonocardiales</taxon>
        <taxon>Pseudonocardiaceae</taxon>
        <taxon>Halosaccharopolyspora</taxon>
    </lineage>
</organism>
<keyword evidence="3" id="KW-1185">Reference proteome</keyword>
<feature type="domain" description="Tc1-like transposase DDE" evidence="1">
    <location>
        <begin position="14"/>
        <end position="88"/>
    </location>
</feature>
<dbReference type="Pfam" id="PF13358">
    <property type="entry name" value="DDE_3"/>
    <property type="match status" value="1"/>
</dbReference>
<dbReference type="RefSeq" id="WP_220479521.1">
    <property type="nucleotide sequence ID" value="NZ_JACGWZ010000001.1"/>
</dbReference>
<dbReference type="AlphaFoldDB" id="A0A839DU83"/>
<dbReference type="InterPro" id="IPR036397">
    <property type="entry name" value="RNaseH_sf"/>
</dbReference>
<dbReference type="EMBL" id="JACGWZ010000001">
    <property type="protein sequence ID" value="MBA8823836.1"/>
    <property type="molecule type" value="Genomic_DNA"/>
</dbReference>